<accession>A0A4U2XZN7</accession>
<dbReference type="InterPro" id="IPR046146">
    <property type="entry name" value="DUF6148"/>
</dbReference>
<dbReference type="AlphaFoldDB" id="A0A4U2XZN7"/>
<dbReference type="EMBL" id="SZPU01000147">
    <property type="protein sequence ID" value="TKI52975.1"/>
    <property type="molecule type" value="Genomic_DNA"/>
</dbReference>
<evidence type="ECO:0000313" key="1">
    <source>
        <dbReference type="EMBL" id="TKI52975.1"/>
    </source>
</evidence>
<proteinExistence type="predicted"/>
<comment type="caution">
    <text evidence="1">The sequence shown here is derived from an EMBL/GenBank/DDBJ whole genome shotgun (WGS) entry which is preliminary data.</text>
</comment>
<name>A0A4U2XZN7_9BACI</name>
<organism evidence="1 2">
    <name type="scientific">Lysinibacillus mangiferihumi</name>
    <dbReference type="NCBI Taxonomy" id="1130819"/>
    <lineage>
        <taxon>Bacteria</taxon>
        <taxon>Bacillati</taxon>
        <taxon>Bacillota</taxon>
        <taxon>Bacilli</taxon>
        <taxon>Bacillales</taxon>
        <taxon>Bacillaceae</taxon>
        <taxon>Lysinibacillus</taxon>
    </lineage>
</organism>
<protein>
    <submittedName>
        <fullName evidence="1">Uncharacterized protein</fullName>
    </submittedName>
</protein>
<evidence type="ECO:0000313" key="2">
    <source>
        <dbReference type="Proteomes" id="UP000308744"/>
    </source>
</evidence>
<keyword evidence="2" id="KW-1185">Reference proteome</keyword>
<gene>
    <name evidence="1" type="ORF">FC756_26445</name>
</gene>
<reference evidence="1 2" key="1">
    <citation type="submission" date="2019-04" db="EMBL/GenBank/DDBJ databases">
        <title>Lysinibacillus genome sequencing.</title>
        <authorList>
            <person name="Dunlap C."/>
        </authorList>
    </citation>
    <scope>NUCLEOTIDE SEQUENCE [LARGE SCALE GENOMIC DNA]</scope>
    <source>
        <strain evidence="1 2">CCTCC AB 2010389</strain>
    </source>
</reference>
<sequence>MWLEAEEKIAINQSYSLENRRFDRANLAQVRDQIKFWRSELALAEMRELGRSRRRVIRVVPRDL</sequence>
<dbReference type="Proteomes" id="UP000308744">
    <property type="component" value="Unassembled WGS sequence"/>
</dbReference>
<dbReference type="Pfam" id="PF19645">
    <property type="entry name" value="DUF6148"/>
    <property type="match status" value="1"/>
</dbReference>